<keyword evidence="3" id="KW-1185">Reference proteome</keyword>
<sequence length="244" mass="26647">MLNAISPSSSPITTSSRSEAAKPAAANPANASSPSSVETQISPLARLLGESMSLMKQRESTLSRGEMASIADSALNAICGPGYDALKSVHYQQKPSDPDPARQKLAADANAFLEADGKNSQHALNPFAGLNRDELDAVASDDSGRYTVNERRAAYLEAYDMEQAWRRQVMAAGQAEREATGSRRHFYEEILNHYQALPPLEQSLYPASYSQKLQAHIQREPAIENDSFDWYQKFPLAAGDKTPT</sequence>
<feature type="compositionally biased region" description="Low complexity" evidence="1">
    <location>
        <begin position="1"/>
        <end position="36"/>
    </location>
</feature>
<evidence type="ECO:0000313" key="3">
    <source>
        <dbReference type="Proteomes" id="UP001405405"/>
    </source>
</evidence>
<proteinExistence type="predicted"/>
<feature type="region of interest" description="Disordered" evidence="1">
    <location>
        <begin position="1"/>
        <end position="44"/>
    </location>
</feature>
<evidence type="ECO:0000313" key="2">
    <source>
        <dbReference type="EMBL" id="MEN7430498.1"/>
    </source>
</evidence>
<protein>
    <submittedName>
        <fullName evidence="2">Uncharacterized protein</fullName>
    </submittedName>
</protein>
<reference evidence="2 3" key="1">
    <citation type="submission" date="2023-12" db="EMBL/GenBank/DDBJ databases">
        <title>Chromobacterium sp. strain TRC.1.1.SA producing antimicrobial pigment.</title>
        <authorList>
            <person name="Verma N."/>
            <person name="Choksket S."/>
            <person name="Pinnaka A.K."/>
            <person name="Korpole S."/>
        </authorList>
    </citation>
    <scope>NUCLEOTIDE SEQUENCE [LARGE SCALE GENOMIC DNA]</scope>
    <source>
        <strain evidence="2 3">TRC1.1.SA</strain>
    </source>
</reference>
<dbReference type="RefSeq" id="WP_346788071.1">
    <property type="nucleotide sequence ID" value="NZ_JAYFSJ010000004.1"/>
</dbReference>
<gene>
    <name evidence="2" type="ORF">VA599_07050</name>
</gene>
<dbReference type="EMBL" id="JAYFSJ010000004">
    <property type="protein sequence ID" value="MEN7430498.1"/>
    <property type="molecule type" value="Genomic_DNA"/>
</dbReference>
<name>A0ABV0CI84_9NEIS</name>
<evidence type="ECO:0000256" key="1">
    <source>
        <dbReference type="SAM" id="MobiDB-lite"/>
    </source>
</evidence>
<accession>A0ABV0CI84</accession>
<organism evidence="2 3">
    <name type="scientific">Chromobacterium indicum</name>
    <dbReference type="NCBI Taxonomy" id="3110228"/>
    <lineage>
        <taxon>Bacteria</taxon>
        <taxon>Pseudomonadati</taxon>
        <taxon>Pseudomonadota</taxon>
        <taxon>Betaproteobacteria</taxon>
        <taxon>Neisseriales</taxon>
        <taxon>Chromobacteriaceae</taxon>
        <taxon>Chromobacterium</taxon>
    </lineage>
</organism>
<comment type="caution">
    <text evidence="2">The sequence shown here is derived from an EMBL/GenBank/DDBJ whole genome shotgun (WGS) entry which is preliminary data.</text>
</comment>
<dbReference type="Proteomes" id="UP001405405">
    <property type="component" value="Unassembled WGS sequence"/>
</dbReference>